<name>A0A840X2Z3_9RHOB</name>
<dbReference type="Proteomes" id="UP000553766">
    <property type="component" value="Unassembled WGS sequence"/>
</dbReference>
<feature type="transmembrane region" description="Helical" evidence="1">
    <location>
        <begin position="179"/>
        <end position="196"/>
    </location>
</feature>
<feature type="domain" description="EamA" evidence="2">
    <location>
        <begin position="8"/>
        <end position="141"/>
    </location>
</feature>
<sequence length="296" mass="31563">MPLTDNMRGALLMIGAMGAYTFNDALVKLASLELGLYQIMVVRGIMATALLGTIAWVKGAFRRPVPRGDRWPVALRTGAEIGGTLCFLTALTQMPLANASAVLQITPLAVTLAAAVFLGEPLGWRRLSAIAVAFLGVLFIIKPGFAGFDQAALWAVAAVGFIVLRDLATRRLSAQVSSYQVAFLTAGAITFTGIVLSPTQDWVAMAPATWAILAGAAGFILLGYICSVAVMRVGEIAYVAPFRYTVMIWAIGLGYLVFGDIPDGWTVFGMLIVTLTGVYAFRREQRLARITPGLKA</sequence>
<evidence type="ECO:0000256" key="1">
    <source>
        <dbReference type="SAM" id="Phobius"/>
    </source>
</evidence>
<reference evidence="3 4" key="1">
    <citation type="submission" date="2020-08" db="EMBL/GenBank/DDBJ databases">
        <title>Genomic Encyclopedia of Type Strains, Phase IV (KMG-IV): sequencing the most valuable type-strain genomes for metagenomic binning, comparative biology and taxonomic classification.</title>
        <authorList>
            <person name="Goeker M."/>
        </authorList>
    </citation>
    <scope>NUCLEOTIDE SEQUENCE [LARGE SCALE GENOMIC DNA]</scope>
    <source>
        <strain evidence="3 4">DSM 103377</strain>
    </source>
</reference>
<dbReference type="EMBL" id="JACIJS010000006">
    <property type="protein sequence ID" value="MBB5516225.1"/>
    <property type="molecule type" value="Genomic_DNA"/>
</dbReference>
<feature type="transmembrane region" description="Helical" evidence="1">
    <location>
        <begin position="37"/>
        <end position="61"/>
    </location>
</feature>
<gene>
    <name evidence="3" type="ORF">FHS89_002251</name>
</gene>
<dbReference type="InterPro" id="IPR000620">
    <property type="entry name" value="EamA_dom"/>
</dbReference>
<proteinExistence type="predicted"/>
<comment type="caution">
    <text evidence="3">The sequence shown here is derived from an EMBL/GenBank/DDBJ whole genome shotgun (WGS) entry which is preliminary data.</text>
</comment>
<dbReference type="AlphaFoldDB" id="A0A840X2Z3"/>
<accession>A0A840X2Z3</accession>
<organism evidence="3 4">
    <name type="scientific">Rubricella aquisinus</name>
    <dbReference type="NCBI Taxonomy" id="2028108"/>
    <lineage>
        <taxon>Bacteria</taxon>
        <taxon>Pseudomonadati</taxon>
        <taxon>Pseudomonadota</taxon>
        <taxon>Alphaproteobacteria</taxon>
        <taxon>Rhodobacterales</taxon>
        <taxon>Paracoccaceae</taxon>
        <taxon>Rubricella</taxon>
    </lineage>
</organism>
<keyword evidence="4" id="KW-1185">Reference proteome</keyword>
<feature type="transmembrane region" description="Helical" evidence="1">
    <location>
        <begin position="127"/>
        <end position="145"/>
    </location>
</feature>
<keyword evidence="1" id="KW-0812">Transmembrane</keyword>
<feature type="transmembrane region" description="Helical" evidence="1">
    <location>
        <begin position="208"/>
        <end position="230"/>
    </location>
</feature>
<evidence type="ECO:0000313" key="3">
    <source>
        <dbReference type="EMBL" id="MBB5516225.1"/>
    </source>
</evidence>
<feature type="transmembrane region" description="Helical" evidence="1">
    <location>
        <begin position="151"/>
        <end position="167"/>
    </location>
</feature>
<keyword evidence="1" id="KW-1133">Transmembrane helix</keyword>
<dbReference type="RefSeq" id="WP_184011620.1">
    <property type="nucleotide sequence ID" value="NZ_JACIJS010000006.1"/>
</dbReference>
<feature type="transmembrane region" description="Helical" evidence="1">
    <location>
        <begin position="97"/>
        <end position="118"/>
    </location>
</feature>
<feature type="transmembrane region" description="Helical" evidence="1">
    <location>
        <begin position="242"/>
        <end position="258"/>
    </location>
</feature>
<evidence type="ECO:0000259" key="2">
    <source>
        <dbReference type="Pfam" id="PF00892"/>
    </source>
</evidence>
<dbReference type="PANTHER" id="PTHR22911">
    <property type="entry name" value="ACYL-MALONYL CONDENSING ENZYME-RELATED"/>
    <property type="match status" value="1"/>
</dbReference>
<dbReference type="PANTHER" id="PTHR22911:SF135">
    <property type="entry name" value="BLR4310 PROTEIN"/>
    <property type="match status" value="1"/>
</dbReference>
<protein>
    <submittedName>
        <fullName evidence="3">Drug/metabolite transporter (DMT)-like permease</fullName>
    </submittedName>
</protein>
<dbReference type="Gene3D" id="1.10.3730.20">
    <property type="match status" value="1"/>
</dbReference>
<evidence type="ECO:0000313" key="4">
    <source>
        <dbReference type="Proteomes" id="UP000553766"/>
    </source>
</evidence>
<dbReference type="SUPFAM" id="SSF103481">
    <property type="entry name" value="Multidrug resistance efflux transporter EmrE"/>
    <property type="match status" value="2"/>
</dbReference>
<dbReference type="GO" id="GO:0016020">
    <property type="term" value="C:membrane"/>
    <property type="evidence" value="ECO:0007669"/>
    <property type="project" value="InterPro"/>
</dbReference>
<keyword evidence="1" id="KW-0472">Membrane</keyword>
<feature type="transmembrane region" description="Helical" evidence="1">
    <location>
        <begin position="264"/>
        <end position="281"/>
    </location>
</feature>
<dbReference type="Pfam" id="PF00892">
    <property type="entry name" value="EamA"/>
    <property type="match status" value="1"/>
</dbReference>
<dbReference type="InterPro" id="IPR037185">
    <property type="entry name" value="EmrE-like"/>
</dbReference>